<dbReference type="InParanoid" id="A0A2J6T861"/>
<dbReference type="GeneID" id="36580825"/>
<evidence type="ECO:0000256" key="2">
    <source>
        <dbReference type="ARBA" id="ARBA00022840"/>
    </source>
</evidence>
<dbReference type="InterPro" id="IPR050130">
    <property type="entry name" value="ClpA_ClpB"/>
</dbReference>
<dbReference type="InterPro" id="IPR001270">
    <property type="entry name" value="ClpA/B"/>
</dbReference>
<proteinExistence type="predicted"/>
<feature type="region of interest" description="Disordered" evidence="3">
    <location>
        <begin position="60"/>
        <end position="176"/>
    </location>
</feature>
<dbReference type="STRING" id="1095630.A0A2J6T861"/>
<dbReference type="GO" id="GO:0005737">
    <property type="term" value="C:cytoplasm"/>
    <property type="evidence" value="ECO:0007669"/>
    <property type="project" value="TreeGrafter"/>
</dbReference>
<dbReference type="InterPro" id="IPR003959">
    <property type="entry name" value="ATPase_AAA_core"/>
</dbReference>
<dbReference type="GO" id="GO:0005524">
    <property type="term" value="F:ATP binding"/>
    <property type="evidence" value="ECO:0007669"/>
    <property type="project" value="UniProtKB-KW"/>
</dbReference>
<feature type="compositionally biased region" description="Polar residues" evidence="3">
    <location>
        <begin position="135"/>
        <end position="175"/>
    </location>
</feature>
<evidence type="ECO:0000256" key="1">
    <source>
        <dbReference type="ARBA" id="ARBA00022741"/>
    </source>
</evidence>
<dbReference type="InterPro" id="IPR027417">
    <property type="entry name" value="P-loop_NTPase"/>
</dbReference>
<evidence type="ECO:0000313" key="6">
    <source>
        <dbReference type="Proteomes" id="UP000235371"/>
    </source>
</evidence>
<dbReference type="PRINTS" id="PR00300">
    <property type="entry name" value="CLPPROTEASEA"/>
</dbReference>
<accession>A0A2J6T861</accession>
<reference evidence="5 6" key="1">
    <citation type="submission" date="2016-04" db="EMBL/GenBank/DDBJ databases">
        <title>A degradative enzymes factory behind the ericoid mycorrhizal symbiosis.</title>
        <authorList>
            <consortium name="DOE Joint Genome Institute"/>
            <person name="Martino E."/>
            <person name="Morin E."/>
            <person name="Grelet G."/>
            <person name="Kuo A."/>
            <person name="Kohler A."/>
            <person name="Daghino S."/>
            <person name="Barry K."/>
            <person name="Choi C."/>
            <person name="Cichocki N."/>
            <person name="Clum A."/>
            <person name="Copeland A."/>
            <person name="Hainaut M."/>
            <person name="Haridas S."/>
            <person name="Labutti K."/>
            <person name="Lindquist E."/>
            <person name="Lipzen A."/>
            <person name="Khouja H.-R."/>
            <person name="Murat C."/>
            <person name="Ohm R."/>
            <person name="Olson A."/>
            <person name="Spatafora J."/>
            <person name="Veneault-Fourrey C."/>
            <person name="Henrissat B."/>
            <person name="Grigoriev I."/>
            <person name="Martin F."/>
            <person name="Perotto S."/>
        </authorList>
    </citation>
    <scope>NUCLEOTIDE SEQUENCE [LARGE SCALE GENOMIC DNA]</scope>
    <source>
        <strain evidence="5 6">E</strain>
    </source>
</reference>
<dbReference type="EMBL" id="KZ613817">
    <property type="protein sequence ID" value="PMD59206.1"/>
    <property type="molecule type" value="Genomic_DNA"/>
</dbReference>
<dbReference type="PANTHER" id="PTHR11638:SF18">
    <property type="entry name" value="HEAT SHOCK PROTEIN 104"/>
    <property type="match status" value="1"/>
</dbReference>
<dbReference type="GO" id="GO:0016887">
    <property type="term" value="F:ATP hydrolysis activity"/>
    <property type="evidence" value="ECO:0007669"/>
    <property type="project" value="InterPro"/>
</dbReference>
<organism evidence="5 6">
    <name type="scientific">Hyaloscypha bicolor E</name>
    <dbReference type="NCBI Taxonomy" id="1095630"/>
    <lineage>
        <taxon>Eukaryota</taxon>
        <taxon>Fungi</taxon>
        <taxon>Dikarya</taxon>
        <taxon>Ascomycota</taxon>
        <taxon>Pezizomycotina</taxon>
        <taxon>Leotiomycetes</taxon>
        <taxon>Helotiales</taxon>
        <taxon>Hyaloscyphaceae</taxon>
        <taxon>Hyaloscypha</taxon>
        <taxon>Hyaloscypha bicolor</taxon>
    </lineage>
</organism>
<keyword evidence="2" id="KW-0067">ATP-binding</keyword>
<dbReference type="GO" id="GO:0034605">
    <property type="term" value="P:cellular response to heat"/>
    <property type="evidence" value="ECO:0007669"/>
    <property type="project" value="TreeGrafter"/>
</dbReference>
<keyword evidence="6" id="KW-1185">Reference proteome</keyword>
<dbReference type="PANTHER" id="PTHR11638">
    <property type="entry name" value="ATP-DEPENDENT CLP PROTEASE"/>
    <property type="match status" value="1"/>
</dbReference>
<keyword evidence="1" id="KW-0547">Nucleotide-binding</keyword>
<dbReference type="AlphaFoldDB" id="A0A2J6T861"/>
<protein>
    <submittedName>
        <fullName evidence="5">P-loop containing nucleoside triphosphate hydrolase protein</fullName>
    </submittedName>
</protein>
<dbReference type="SMART" id="SM00382">
    <property type="entry name" value="AAA"/>
    <property type="match status" value="1"/>
</dbReference>
<dbReference type="OrthoDB" id="47330at2759"/>
<dbReference type="InterPro" id="IPR003593">
    <property type="entry name" value="AAA+_ATPase"/>
</dbReference>
<evidence type="ECO:0000313" key="5">
    <source>
        <dbReference type="EMBL" id="PMD59206.1"/>
    </source>
</evidence>
<name>A0A2J6T861_9HELO</name>
<dbReference type="SUPFAM" id="SSF52540">
    <property type="entry name" value="P-loop containing nucleoside triphosphate hydrolases"/>
    <property type="match status" value="1"/>
</dbReference>
<feature type="compositionally biased region" description="Acidic residues" evidence="3">
    <location>
        <begin position="75"/>
        <end position="89"/>
    </location>
</feature>
<sequence>MSLSMLPSAHENESPDTTKVHDVMNACHCSEGAAMRLLKCSNNVEEAKLRHDIETLYGVPTAPPETQIHQPPQEYDFDFLSDESSDDDLTLITPSPGEVPPSSEKALAKRPPPPKKPQNLRSVSLPKNESDDTKQNPTSPTSPQPAQKSSHPIQDGTSASTPEIASHLASRSNSWPEMEPIATESFTEPPTIPKLVLKEPSFPQLVLEDLVIEDPACSAPQPENPMVEDVKEPEWNFILPEIPPPPSLTPGVGEGNDGFSLRDLVGAIQHGIDIRFVTEYLAYYDSDVIRRHLCDTLEGFPSIFFAVGTNNETLIRRWHEFGADVSAIHCASKVPLLAFAIMNSEQLDTDTTLTVSTLLSLGAAPEVIPSSFYTPFIQDLPDNGPSDESLKNDMEDKTNSWCTPAARAKLARTANITQRYYLERASKTKKPSSRHKQVAKLRNAEALLGIPYFLIGQTMATNRLFQKLLNYMMVPTKRPLVMVFAGPSGHGKTELARRLGHLMSLDLEIVDCTIYNREIELFGPRNPYVGAEHGTPLNNFLAKNAGKRCIVFLDEFEKTTTDIHQALLVPFDNGEYQDRRDLKQIDCSKTVWILATNALDLTIQNFCKLHHKPIFEDDDDSEKLRLMKSLSKAIKEDFLSQFGSPVTGRISDFLPFLPFSPGEQAVIVHKFLLELGQKVRGPVNLVPGPKEQLLGNVRLKIRKDASVCRILAEAEYHSDLGARSLIMGARKLEDTLVEVYLEVDEEIRESEKMVDFVVDINGSEVIAKMVKQ</sequence>
<dbReference type="Proteomes" id="UP000235371">
    <property type="component" value="Unassembled WGS sequence"/>
</dbReference>
<dbReference type="RefSeq" id="XP_024736110.1">
    <property type="nucleotide sequence ID" value="XM_024872745.1"/>
</dbReference>
<dbReference type="Pfam" id="PF07724">
    <property type="entry name" value="AAA_2"/>
    <property type="match status" value="1"/>
</dbReference>
<dbReference type="Gene3D" id="3.40.50.300">
    <property type="entry name" value="P-loop containing nucleotide triphosphate hydrolases"/>
    <property type="match status" value="1"/>
</dbReference>
<keyword evidence="5" id="KW-0378">Hydrolase</keyword>
<gene>
    <name evidence="5" type="ORF">K444DRAFT_427211</name>
</gene>
<evidence type="ECO:0000256" key="3">
    <source>
        <dbReference type="SAM" id="MobiDB-lite"/>
    </source>
</evidence>
<evidence type="ECO:0000259" key="4">
    <source>
        <dbReference type="SMART" id="SM00382"/>
    </source>
</evidence>
<feature type="domain" description="AAA+ ATPase" evidence="4">
    <location>
        <begin position="478"/>
        <end position="615"/>
    </location>
</feature>